<evidence type="ECO:0000256" key="2">
    <source>
        <dbReference type="ARBA" id="ARBA00004286"/>
    </source>
</evidence>
<evidence type="ECO:0000256" key="5">
    <source>
        <dbReference type="ARBA" id="ARBA00023242"/>
    </source>
</evidence>
<keyword evidence="8" id="KW-1185">Reference proteome</keyword>
<dbReference type="InterPro" id="IPR032458">
    <property type="entry name" value="Histone_H2A_CS"/>
</dbReference>
<comment type="subunit">
    <text evidence="6">The nucleosome is a histone octamer containing two molecules each of H2A, H2B, H3 and H4 assembled in one H3-H4 heterotetramer and two H2A-H2B heterodimers. The octamer wraps approximately 147 bp of DNA.</text>
</comment>
<accession>A0A9N9QNI9</accession>
<dbReference type="EMBL" id="OU892285">
    <property type="protein sequence ID" value="CAG9773194.1"/>
    <property type="molecule type" value="Genomic_DNA"/>
</dbReference>
<dbReference type="OrthoDB" id="6811559at2759"/>
<dbReference type="PROSITE" id="PS00046">
    <property type="entry name" value="HISTONE_H2A"/>
    <property type="match status" value="1"/>
</dbReference>
<dbReference type="GO" id="GO:0030527">
    <property type="term" value="F:structural constituent of chromatin"/>
    <property type="evidence" value="ECO:0007669"/>
    <property type="project" value="InterPro"/>
</dbReference>
<comment type="subcellular location">
    <subcellularLocation>
        <location evidence="2">Chromosome</location>
    </subcellularLocation>
    <subcellularLocation>
        <location evidence="1 6">Nucleus</location>
    </subcellularLocation>
</comment>
<gene>
    <name evidence="7" type="ORF">CEUTPL_LOCUS13592</name>
</gene>
<organism evidence="7 8">
    <name type="scientific">Ceutorhynchus assimilis</name>
    <name type="common">cabbage seed weevil</name>
    <dbReference type="NCBI Taxonomy" id="467358"/>
    <lineage>
        <taxon>Eukaryota</taxon>
        <taxon>Metazoa</taxon>
        <taxon>Ecdysozoa</taxon>
        <taxon>Arthropoda</taxon>
        <taxon>Hexapoda</taxon>
        <taxon>Insecta</taxon>
        <taxon>Pterygota</taxon>
        <taxon>Neoptera</taxon>
        <taxon>Endopterygota</taxon>
        <taxon>Coleoptera</taxon>
        <taxon>Polyphaga</taxon>
        <taxon>Cucujiformia</taxon>
        <taxon>Curculionidae</taxon>
        <taxon>Ceutorhynchinae</taxon>
        <taxon>Ceutorhynchus</taxon>
    </lineage>
</organism>
<keyword evidence="6" id="KW-0238">DNA-binding</keyword>
<dbReference type="GO" id="GO:0000786">
    <property type="term" value="C:nucleosome"/>
    <property type="evidence" value="ECO:0007669"/>
    <property type="project" value="UniProtKB-KW"/>
</dbReference>
<dbReference type="GO" id="GO:0003677">
    <property type="term" value="F:DNA binding"/>
    <property type="evidence" value="ECO:0007669"/>
    <property type="project" value="UniProtKB-KW"/>
</dbReference>
<keyword evidence="5 6" id="KW-0539">Nucleus</keyword>
<dbReference type="GO" id="GO:0005634">
    <property type="term" value="C:nucleus"/>
    <property type="evidence" value="ECO:0007669"/>
    <property type="project" value="UniProtKB-SubCell"/>
</dbReference>
<comment type="similarity">
    <text evidence="3 6">Belongs to the histone H2A family.</text>
</comment>
<dbReference type="SMART" id="SM00414">
    <property type="entry name" value="H2A"/>
    <property type="match status" value="1"/>
</dbReference>
<dbReference type="Proteomes" id="UP001152799">
    <property type="component" value="Chromosome 9"/>
</dbReference>
<evidence type="ECO:0000256" key="4">
    <source>
        <dbReference type="ARBA" id="ARBA00022454"/>
    </source>
</evidence>
<dbReference type="SUPFAM" id="SSF47113">
    <property type="entry name" value="Histone-fold"/>
    <property type="match status" value="1"/>
</dbReference>
<reference evidence="7" key="1">
    <citation type="submission" date="2022-01" db="EMBL/GenBank/DDBJ databases">
        <authorList>
            <person name="King R."/>
        </authorList>
    </citation>
    <scope>NUCLEOTIDE SEQUENCE</scope>
</reference>
<evidence type="ECO:0000313" key="7">
    <source>
        <dbReference type="EMBL" id="CAG9773194.1"/>
    </source>
</evidence>
<proteinExistence type="inferred from homology"/>
<keyword evidence="4 6" id="KW-0158">Chromosome</keyword>
<evidence type="ECO:0000313" key="8">
    <source>
        <dbReference type="Proteomes" id="UP001152799"/>
    </source>
</evidence>
<dbReference type="InterPro" id="IPR009072">
    <property type="entry name" value="Histone-fold"/>
</dbReference>
<name>A0A9N9QNI9_9CUCU</name>
<dbReference type="AlphaFoldDB" id="A0A9N9QNI9"/>
<sequence>MACDKAGKHGGKAKAKRSARAGLLFPVSKALRDLKKLNTRHVTVETEAAVYTSAVLEFLAAEEALDKIANLSTGLEGHIEQDTKRAIKEICKKIKRQMKVINSTQAKALLEQMRIETIEIPTDDKEPKKSLLQEKAYKPDCQLCKSKKVETAEMQTQIDEVPT</sequence>
<evidence type="ECO:0000256" key="3">
    <source>
        <dbReference type="ARBA" id="ARBA00010691"/>
    </source>
</evidence>
<dbReference type="Gene3D" id="1.10.20.10">
    <property type="entry name" value="Histone, subunit A"/>
    <property type="match status" value="1"/>
</dbReference>
<keyword evidence="6" id="KW-0544">Nucleosome core</keyword>
<dbReference type="PRINTS" id="PR00620">
    <property type="entry name" value="HISTONEH2A"/>
</dbReference>
<dbReference type="InterPro" id="IPR002119">
    <property type="entry name" value="Histone_H2A"/>
</dbReference>
<evidence type="ECO:0000256" key="1">
    <source>
        <dbReference type="ARBA" id="ARBA00004123"/>
    </source>
</evidence>
<evidence type="ECO:0000256" key="6">
    <source>
        <dbReference type="RuleBase" id="RU003767"/>
    </source>
</evidence>
<dbReference type="GO" id="GO:0046982">
    <property type="term" value="F:protein heterodimerization activity"/>
    <property type="evidence" value="ECO:0007669"/>
    <property type="project" value="InterPro"/>
</dbReference>
<protein>
    <recommendedName>
        <fullName evidence="6">Histone H2A</fullName>
    </recommendedName>
</protein>